<proteinExistence type="predicted"/>
<gene>
    <name evidence="3" type="ORF">HJC23_012535</name>
</gene>
<evidence type="ECO:0000313" key="4">
    <source>
        <dbReference type="Proteomes" id="UP001516023"/>
    </source>
</evidence>
<protein>
    <submittedName>
        <fullName evidence="3">Uncharacterized protein</fullName>
    </submittedName>
</protein>
<keyword evidence="2" id="KW-1133">Transmembrane helix</keyword>
<name>A0ABD3QRD5_9STRA</name>
<feature type="region of interest" description="Disordered" evidence="1">
    <location>
        <begin position="66"/>
        <end position="86"/>
    </location>
</feature>
<dbReference type="AlphaFoldDB" id="A0ABD3QRD5"/>
<feature type="transmembrane region" description="Helical" evidence="2">
    <location>
        <begin position="159"/>
        <end position="185"/>
    </location>
</feature>
<dbReference type="Proteomes" id="UP001516023">
    <property type="component" value="Unassembled WGS sequence"/>
</dbReference>
<sequence>KETNAAGLETGEVEGGVGGGEGPVDEGGSGVRIVVVAGQFGGAGEVHAAEVYDSFVGVEEVPVFGGEDRHDEGKKYNDDTIRRQSNPPIHRQHQFQYQDISQETNTMSEEVNAPDAMQFDHQERDVTCCIEYLCCGNTKLIMGKEEAELKKNPMENLELWILIMFAALSGLLSSLTNNIFFLHYFQHSFVGWYYDEPCPANSLMTKQDSCQATGCGCEEEKVNDIVTELKKRQAFRGDRAKVRLAETTLSSIQDLNAK</sequence>
<organism evidence="3 4">
    <name type="scientific">Cyclotella cryptica</name>
    <dbReference type="NCBI Taxonomy" id="29204"/>
    <lineage>
        <taxon>Eukaryota</taxon>
        <taxon>Sar</taxon>
        <taxon>Stramenopiles</taxon>
        <taxon>Ochrophyta</taxon>
        <taxon>Bacillariophyta</taxon>
        <taxon>Coscinodiscophyceae</taxon>
        <taxon>Thalassiosirophycidae</taxon>
        <taxon>Stephanodiscales</taxon>
        <taxon>Stephanodiscaceae</taxon>
        <taxon>Cyclotella</taxon>
    </lineage>
</organism>
<evidence type="ECO:0000256" key="2">
    <source>
        <dbReference type="SAM" id="Phobius"/>
    </source>
</evidence>
<evidence type="ECO:0000313" key="3">
    <source>
        <dbReference type="EMBL" id="KAL3802516.1"/>
    </source>
</evidence>
<feature type="region of interest" description="Disordered" evidence="1">
    <location>
        <begin position="1"/>
        <end position="25"/>
    </location>
</feature>
<feature type="non-terminal residue" evidence="3">
    <location>
        <position position="258"/>
    </location>
</feature>
<feature type="compositionally biased region" description="Basic and acidic residues" evidence="1">
    <location>
        <begin position="66"/>
        <end position="82"/>
    </location>
</feature>
<comment type="caution">
    <text evidence="3">The sequence shown here is derived from an EMBL/GenBank/DDBJ whole genome shotgun (WGS) entry which is preliminary data.</text>
</comment>
<keyword evidence="2" id="KW-0812">Transmembrane</keyword>
<feature type="non-terminal residue" evidence="3">
    <location>
        <position position="1"/>
    </location>
</feature>
<feature type="compositionally biased region" description="Gly residues" evidence="1">
    <location>
        <begin position="13"/>
        <end position="25"/>
    </location>
</feature>
<accession>A0ABD3QRD5</accession>
<reference evidence="3 4" key="1">
    <citation type="journal article" date="2020" name="G3 (Bethesda)">
        <title>Improved Reference Genome for Cyclotella cryptica CCMP332, a Model for Cell Wall Morphogenesis, Salinity Adaptation, and Lipid Production in Diatoms (Bacillariophyta).</title>
        <authorList>
            <person name="Roberts W.R."/>
            <person name="Downey K.M."/>
            <person name="Ruck E.C."/>
            <person name="Traller J.C."/>
            <person name="Alverson A.J."/>
        </authorList>
    </citation>
    <scope>NUCLEOTIDE SEQUENCE [LARGE SCALE GENOMIC DNA]</scope>
    <source>
        <strain evidence="3 4">CCMP332</strain>
    </source>
</reference>
<keyword evidence="4" id="KW-1185">Reference proteome</keyword>
<dbReference type="EMBL" id="JABMIG020000019">
    <property type="protein sequence ID" value="KAL3802516.1"/>
    <property type="molecule type" value="Genomic_DNA"/>
</dbReference>
<keyword evidence="2" id="KW-0472">Membrane</keyword>
<evidence type="ECO:0000256" key="1">
    <source>
        <dbReference type="SAM" id="MobiDB-lite"/>
    </source>
</evidence>